<sequence length="162" mass="17477">MFFLQLVAAKGSNDATKGIVAEDSPFCSPPGLRTRHPTSSAGVISSSSLAYQLLHWRQSDSPTNFSTDKGHSSITTTVTPPICRLSPTNFSTGEGIYSFLIYTVFSLSLLSFSNFADFGGFKEIPPFFNYCTTIATLPKCCLSLATLTTSTPPLSVLQLHVH</sequence>
<organism evidence="1 2">
    <name type="scientific">Lactuca saligna</name>
    <name type="common">Willowleaf lettuce</name>
    <dbReference type="NCBI Taxonomy" id="75948"/>
    <lineage>
        <taxon>Eukaryota</taxon>
        <taxon>Viridiplantae</taxon>
        <taxon>Streptophyta</taxon>
        <taxon>Embryophyta</taxon>
        <taxon>Tracheophyta</taxon>
        <taxon>Spermatophyta</taxon>
        <taxon>Magnoliopsida</taxon>
        <taxon>eudicotyledons</taxon>
        <taxon>Gunneridae</taxon>
        <taxon>Pentapetalae</taxon>
        <taxon>asterids</taxon>
        <taxon>campanulids</taxon>
        <taxon>Asterales</taxon>
        <taxon>Asteraceae</taxon>
        <taxon>Cichorioideae</taxon>
        <taxon>Cichorieae</taxon>
        <taxon>Lactucinae</taxon>
        <taxon>Lactuca</taxon>
    </lineage>
</organism>
<protein>
    <submittedName>
        <fullName evidence="1">Uncharacterized protein</fullName>
    </submittedName>
</protein>
<evidence type="ECO:0000313" key="2">
    <source>
        <dbReference type="Proteomes" id="UP001177003"/>
    </source>
</evidence>
<keyword evidence="2" id="KW-1185">Reference proteome</keyword>
<dbReference type="EMBL" id="OX465078">
    <property type="protein sequence ID" value="CAI9274121.1"/>
    <property type="molecule type" value="Genomic_DNA"/>
</dbReference>
<evidence type="ECO:0000313" key="1">
    <source>
        <dbReference type="EMBL" id="CAI9274121.1"/>
    </source>
</evidence>
<name>A0AA36DWG3_LACSI</name>
<gene>
    <name evidence="1" type="ORF">LSALG_LOCUS14220</name>
</gene>
<accession>A0AA36DWG3</accession>
<dbReference type="Proteomes" id="UP001177003">
    <property type="component" value="Chromosome 2"/>
</dbReference>
<reference evidence="1" key="1">
    <citation type="submission" date="2023-04" db="EMBL/GenBank/DDBJ databases">
        <authorList>
            <person name="Vijverberg K."/>
            <person name="Xiong W."/>
            <person name="Schranz E."/>
        </authorList>
    </citation>
    <scope>NUCLEOTIDE SEQUENCE</scope>
</reference>
<dbReference type="AlphaFoldDB" id="A0AA36DWG3"/>
<proteinExistence type="predicted"/>